<keyword evidence="2" id="KW-1185">Reference proteome</keyword>
<sequence length="104" mass="12069">MSWTNQTVPVEASRSPTTHFDPKSLFRMTFHDRYGKMIGPVRELRDFVGGSNPSHASKTLEYNAEGPLPEPVVQAFDDCYFKIKARLVNYYHNPTWYDPEKHGY</sequence>
<organism evidence="1 2">
    <name type="scientific">Tetrapyrgos nigripes</name>
    <dbReference type="NCBI Taxonomy" id="182062"/>
    <lineage>
        <taxon>Eukaryota</taxon>
        <taxon>Fungi</taxon>
        <taxon>Dikarya</taxon>
        <taxon>Basidiomycota</taxon>
        <taxon>Agaricomycotina</taxon>
        <taxon>Agaricomycetes</taxon>
        <taxon>Agaricomycetidae</taxon>
        <taxon>Agaricales</taxon>
        <taxon>Marasmiineae</taxon>
        <taxon>Marasmiaceae</taxon>
        <taxon>Tetrapyrgos</taxon>
    </lineage>
</organism>
<accession>A0A8H5FVZ3</accession>
<evidence type="ECO:0000313" key="2">
    <source>
        <dbReference type="Proteomes" id="UP000559256"/>
    </source>
</evidence>
<dbReference type="EMBL" id="JAACJM010000073">
    <property type="protein sequence ID" value="KAF5350788.1"/>
    <property type="molecule type" value="Genomic_DNA"/>
</dbReference>
<reference evidence="1 2" key="1">
    <citation type="journal article" date="2020" name="ISME J.">
        <title>Uncovering the hidden diversity of litter-decomposition mechanisms in mushroom-forming fungi.</title>
        <authorList>
            <person name="Floudas D."/>
            <person name="Bentzer J."/>
            <person name="Ahren D."/>
            <person name="Johansson T."/>
            <person name="Persson P."/>
            <person name="Tunlid A."/>
        </authorList>
    </citation>
    <scope>NUCLEOTIDE SEQUENCE [LARGE SCALE GENOMIC DNA]</scope>
    <source>
        <strain evidence="1 2">CBS 291.85</strain>
    </source>
</reference>
<comment type="caution">
    <text evidence="1">The sequence shown here is derived from an EMBL/GenBank/DDBJ whole genome shotgun (WGS) entry which is preliminary data.</text>
</comment>
<gene>
    <name evidence="1" type="ORF">D9758_010332</name>
</gene>
<evidence type="ECO:0000313" key="1">
    <source>
        <dbReference type="EMBL" id="KAF5350788.1"/>
    </source>
</evidence>
<dbReference type="OrthoDB" id="2310150at2759"/>
<protein>
    <submittedName>
        <fullName evidence="1">Uncharacterized protein</fullName>
    </submittedName>
</protein>
<dbReference type="Proteomes" id="UP000559256">
    <property type="component" value="Unassembled WGS sequence"/>
</dbReference>
<proteinExistence type="predicted"/>
<name>A0A8H5FVZ3_9AGAR</name>
<dbReference type="AlphaFoldDB" id="A0A8H5FVZ3"/>